<proteinExistence type="predicted"/>
<organism evidence="1 2">
    <name type="scientific">Physocladia obscura</name>
    <dbReference type="NCBI Taxonomy" id="109957"/>
    <lineage>
        <taxon>Eukaryota</taxon>
        <taxon>Fungi</taxon>
        <taxon>Fungi incertae sedis</taxon>
        <taxon>Chytridiomycota</taxon>
        <taxon>Chytridiomycota incertae sedis</taxon>
        <taxon>Chytridiomycetes</taxon>
        <taxon>Chytridiales</taxon>
        <taxon>Chytriomycetaceae</taxon>
        <taxon>Physocladia</taxon>
    </lineage>
</organism>
<name>A0AAD5X8R9_9FUNG</name>
<keyword evidence="2" id="KW-1185">Reference proteome</keyword>
<evidence type="ECO:0000313" key="2">
    <source>
        <dbReference type="Proteomes" id="UP001211907"/>
    </source>
</evidence>
<dbReference type="Proteomes" id="UP001211907">
    <property type="component" value="Unassembled WGS sequence"/>
</dbReference>
<evidence type="ECO:0000313" key="1">
    <source>
        <dbReference type="EMBL" id="KAJ3102145.1"/>
    </source>
</evidence>
<reference evidence="1" key="1">
    <citation type="submission" date="2020-05" db="EMBL/GenBank/DDBJ databases">
        <title>Phylogenomic resolution of chytrid fungi.</title>
        <authorList>
            <person name="Stajich J.E."/>
            <person name="Amses K."/>
            <person name="Simmons R."/>
            <person name="Seto K."/>
            <person name="Myers J."/>
            <person name="Bonds A."/>
            <person name="Quandt C.A."/>
            <person name="Barry K."/>
            <person name="Liu P."/>
            <person name="Grigoriev I."/>
            <person name="Longcore J.E."/>
            <person name="James T.Y."/>
        </authorList>
    </citation>
    <scope>NUCLEOTIDE SEQUENCE</scope>
    <source>
        <strain evidence="1">JEL0513</strain>
    </source>
</reference>
<gene>
    <name evidence="1" type="ORF">HK100_004418</name>
</gene>
<dbReference type="AlphaFoldDB" id="A0AAD5X8R9"/>
<sequence length="101" mass="11394">MEARQTTRIASTISAPIKNNKRIRTLVFDSDDEDEHNTPDVDEIIEDNNGTATSKGLWQTNEAQIRSRDQPVTVTRKQLYLLYRMSGVGLFAESLVLLEVG</sequence>
<protein>
    <submittedName>
        <fullName evidence="1">Uncharacterized protein</fullName>
    </submittedName>
</protein>
<comment type="caution">
    <text evidence="1">The sequence shown here is derived from an EMBL/GenBank/DDBJ whole genome shotgun (WGS) entry which is preliminary data.</text>
</comment>
<accession>A0AAD5X8R9</accession>
<dbReference type="EMBL" id="JADGJH010002184">
    <property type="protein sequence ID" value="KAJ3102145.1"/>
    <property type="molecule type" value="Genomic_DNA"/>
</dbReference>